<dbReference type="GO" id="GO:0009827">
    <property type="term" value="P:plant-type cell wall modification"/>
    <property type="evidence" value="ECO:0000318"/>
    <property type="project" value="GO_Central"/>
</dbReference>
<dbReference type="CDD" id="cd15798">
    <property type="entry name" value="PMEI-like_3"/>
    <property type="match status" value="1"/>
</dbReference>
<dbReference type="NCBIfam" id="TIGR01614">
    <property type="entry name" value="PME_inhib"/>
    <property type="match status" value="1"/>
</dbReference>
<dbReference type="OMA" id="PYASTIQ"/>
<evidence type="ECO:0000313" key="6">
    <source>
        <dbReference type="Proteomes" id="UP000091857"/>
    </source>
</evidence>
<dbReference type="Proteomes" id="UP000091857">
    <property type="component" value="Chromosome 6"/>
</dbReference>
<accession>A0A2C9VS23</accession>
<gene>
    <name evidence="5" type="ORF">MANES_06G136100v8</name>
</gene>
<sequence>MESFSLIIIFLAFFCITNSWAARFEPHLLESNDDFIKTSCEVTRYPDLCYQVLSPYASTIQDDHTQLANAALNVTLQTAESTSNMVLNLLKAHNQMPKEAGAIRDCVENMKDSVDELQQSLVAMKDLEGPDFEMKMSNIQTWVSAALTDEDTCMDGFEGNAMNGKVKETIRSYIERVSQLTSNALALINKLVN</sequence>
<dbReference type="Gramene" id="Manes.06G136100.1.v8.1">
    <property type="protein sequence ID" value="Manes.06G136100.1.v8.1.CDS.1"/>
    <property type="gene ID" value="Manes.06G136100.v8.1"/>
</dbReference>
<dbReference type="GO" id="GO:0009505">
    <property type="term" value="C:plant-type cell wall"/>
    <property type="evidence" value="ECO:0000318"/>
    <property type="project" value="GO_Central"/>
</dbReference>
<evidence type="ECO:0000256" key="3">
    <source>
        <dbReference type="SAM" id="SignalP"/>
    </source>
</evidence>
<keyword evidence="1 3" id="KW-0732">Signal</keyword>
<evidence type="ECO:0000256" key="2">
    <source>
        <dbReference type="ARBA" id="ARBA00038471"/>
    </source>
</evidence>
<dbReference type="SUPFAM" id="SSF101148">
    <property type="entry name" value="Plant invertase/pectin methylesterase inhibitor"/>
    <property type="match status" value="1"/>
</dbReference>
<name>A0A2C9VS23_MANES</name>
<reference evidence="6" key="1">
    <citation type="journal article" date="2016" name="Nat. Biotechnol.">
        <title>Sequencing wild and cultivated cassava and related species reveals extensive interspecific hybridization and genetic diversity.</title>
        <authorList>
            <person name="Bredeson J.V."/>
            <person name="Lyons J.B."/>
            <person name="Prochnik S.E."/>
            <person name="Wu G.A."/>
            <person name="Ha C.M."/>
            <person name="Edsinger-Gonzales E."/>
            <person name="Grimwood J."/>
            <person name="Schmutz J."/>
            <person name="Rabbi I.Y."/>
            <person name="Egesi C."/>
            <person name="Nauluvula P."/>
            <person name="Lebot V."/>
            <person name="Ndunguru J."/>
            <person name="Mkamilo G."/>
            <person name="Bart R.S."/>
            <person name="Setter T.L."/>
            <person name="Gleadow R.M."/>
            <person name="Kulakow P."/>
            <person name="Ferguson M.E."/>
            <person name="Rounsley S."/>
            <person name="Rokhsar D.S."/>
        </authorList>
    </citation>
    <scope>NUCLEOTIDE SEQUENCE [LARGE SCALE GENOMIC DNA]</scope>
    <source>
        <strain evidence="6">cv. AM560-2</strain>
    </source>
</reference>
<dbReference type="EMBL" id="CM004392">
    <property type="protein sequence ID" value="OAY48156.1"/>
    <property type="molecule type" value="Genomic_DNA"/>
</dbReference>
<keyword evidence="6" id="KW-1185">Reference proteome</keyword>
<evidence type="ECO:0000313" key="5">
    <source>
        <dbReference type="EMBL" id="OAY48156.1"/>
    </source>
</evidence>
<proteinExistence type="inferred from homology"/>
<comment type="similarity">
    <text evidence="2">Belongs to the PMEI family.</text>
</comment>
<evidence type="ECO:0000259" key="4">
    <source>
        <dbReference type="SMART" id="SM00856"/>
    </source>
</evidence>
<comment type="caution">
    <text evidence="5">The sequence shown here is derived from an EMBL/GenBank/DDBJ whole genome shotgun (WGS) entry which is preliminary data.</text>
</comment>
<dbReference type="GO" id="GO:0004857">
    <property type="term" value="F:enzyme inhibitor activity"/>
    <property type="evidence" value="ECO:0000318"/>
    <property type="project" value="GO_Central"/>
</dbReference>
<feature type="domain" description="Pectinesterase inhibitor" evidence="4">
    <location>
        <begin position="31"/>
        <end position="187"/>
    </location>
</feature>
<organism evidence="5 6">
    <name type="scientific">Manihot esculenta</name>
    <name type="common">Cassava</name>
    <name type="synonym">Jatropha manihot</name>
    <dbReference type="NCBI Taxonomy" id="3983"/>
    <lineage>
        <taxon>Eukaryota</taxon>
        <taxon>Viridiplantae</taxon>
        <taxon>Streptophyta</taxon>
        <taxon>Embryophyta</taxon>
        <taxon>Tracheophyta</taxon>
        <taxon>Spermatophyta</taxon>
        <taxon>Magnoliopsida</taxon>
        <taxon>eudicotyledons</taxon>
        <taxon>Gunneridae</taxon>
        <taxon>Pentapetalae</taxon>
        <taxon>rosids</taxon>
        <taxon>fabids</taxon>
        <taxon>Malpighiales</taxon>
        <taxon>Euphorbiaceae</taxon>
        <taxon>Crotonoideae</taxon>
        <taxon>Manihoteae</taxon>
        <taxon>Manihot</taxon>
    </lineage>
</organism>
<dbReference type="InterPro" id="IPR006501">
    <property type="entry name" value="Pectinesterase_inhib_dom"/>
</dbReference>
<dbReference type="SMART" id="SM00856">
    <property type="entry name" value="PMEI"/>
    <property type="match status" value="1"/>
</dbReference>
<dbReference type="Pfam" id="PF04043">
    <property type="entry name" value="PMEI"/>
    <property type="match status" value="1"/>
</dbReference>
<dbReference type="FunFam" id="1.20.140.40:FF:000005">
    <property type="entry name" value="Pectin methylesterase inhibitor 1"/>
    <property type="match status" value="1"/>
</dbReference>
<dbReference type="PANTHER" id="PTHR31080">
    <property type="entry name" value="PECTINESTERASE INHIBITOR-LIKE"/>
    <property type="match status" value="1"/>
</dbReference>
<dbReference type="InterPro" id="IPR035513">
    <property type="entry name" value="Invertase/methylesterase_inhib"/>
</dbReference>
<dbReference type="PANTHER" id="PTHR31080:SF161">
    <property type="entry name" value="OS10G0508700 PROTEIN"/>
    <property type="match status" value="1"/>
</dbReference>
<feature type="chain" id="PRO_5012700065" description="Pectinesterase inhibitor domain-containing protein" evidence="3">
    <location>
        <begin position="22"/>
        <end position="193"/>
    </location>
</feature>
<feature type="signal peptide" evidence="3">
    <location>
        <begin position="1"/>
        <end position="21"/>
    </location>
</feature>
<dbReference type="AlphaFoldDB" id="A0A2C9VS23"/>
<dbReference type="STRING" id="3983.A0A2C9VS23"/>
<dbReference type="GO" id="GO:0046910">
    <property type="term" value="F:pectinesterase inhibitor activity"/>
    <property type="evidence" value="ECO:0007669"/>
    <property type="project" value="UniProtKB-ARBA"/>
</dbReference>
<dbReference type="OrthoDB" id="1430376at2759"/>
<protein>
    <recommendedName>
        <fullName evidence="4">Pectinesterase inhibitor domain-containing protein</fullName>
    </recommendedName>
</protein>
<dbReference type="InterPro" id="IPR051955">
    <property type="entry name" value="PME_Inhibitor"/>
</dbReference>
<evidence type="ECO:0000256" key="1">
    <source>
        <dbReference type="ARBA" id="ARBA00022729"/>
    </source>
</evidence>
<dbReference type="Gene3D" id="1.20.140.40">
    <property type="entry name" value="Invertase/pectin methylesterase inhibitor family protein"/>
    <property type="match status" value="1"/>
</dbReference>